<dbReference type="InterPro" id="IPR057459">
    <property type="entry name" value="SYDE1/2_C2"/>
</dbReference>
<dbReference type="GO" id="GO:0007165">
    <property type="term" value="P:signal transduction"/>
    <property type="evidence" value="ECO:0007669"/>
    <property type="project" value="InterPro"/>
</dbReference>
<dbReference type="GO" id="GO:0030030">
    <property type="term" value="P:cell projection organization"/>
    <property type="evidence" value="ECO:0007669"/>
    <property type="project" value="TreeGrafter"/>
</dbReference>
<dbReference type="SUPFAM" id="SSF48350">
    <property type="entry name" value="GTPase activation domain, GAP"/>
    <property type="match status" value="1"/>
</dbReference>
<protein>
    <recommendedName>
        <fullName evidence="7">Rho-GAP domain-containing protein</fullName>
    </recommendedName>
</protein>
<feature type="domain" description="C2" evidence="3">
    <location>
        <begin position="191"/>
        <end position="308"/>
    </location>
</feature>
<evidence type="ECO:0000256" key="1">
    <source>
        <dbReference type="ARBA" id="ARBA00022468"/>
    </source>
</evidence>
<feature type="region of interest" description="Disordered" evidence="2">
    <location>
        <begin position="168"/>
        <end position="190"/>
    </location>
</feature>
<dbReference type="PROSITE" id="PS50004">
    <property type="entry name" value="C2"/>
    <property type="match status" value="1"/>
</dbReference>
<dbReference type="GO" id="GO:0097060">
    <property type="term" value="C:synaptic membrane"/>
    <property type="evidence" value="ECO:0007669"/>
    <property type="project" value="TreeGrafter"/>
</dbReference>
<dbReference type="InterPro" id="IPR008936">
    <property type="entry name" value="Rho_GTPase_activation_prot"/>
</dbReference>
<dbReference type="Gene3D" id="1.10.555.10">
    <property type="entry name" value="Rho GTPase activation protein"/>
    <property type="match status" value="1"/>
</dbReference>
<feature type="domain" description="Rho-GAP" evidence="4">
    <location>
        <begin position="403"/>
        <end position="619"/>
    </location>
</feature>
<dbReference type="AlphaFoldDB" id="A0AA85AYK8"/>
<dbReference type="GO" id="GO:0016477">
    <property type="term" value="P:cell migration"/>
    <property type="evidence" value="ECO:0007669"/>
    <property type="project" value="TreeGrafter"/>
</dbReference>
<dbReference type="PANTHER" id="PTHR46150:SF3">
    <property type="entry name" value="RHO GTPASE-ACTIVATING PROTEIN 100F"/>
    <property type="match status" value="1"/>
</dbReference>
<feature type="region of interest" description="Disordered" evidence="2">
    <location>
        <begin position="799"/>
        <end position="876"/>
    </location>
</feature>
<evidence type="ECO:0000313" key="5">
    <source>
        <dbReference type="Proteomes" id="UP000050791"/>
    </source>
</evidence>
<organism evidence="5 6">
    <name type="scientific">Schistosoma mattheei</name>
    <dbReference type="NCBI Taxonomy" id="31246"/>
    <lineage>
        <taxon>Eukaryota</taxon>
        <taxon>Metazoa</taxon>
        <taxon>Spiralia</taxon>
        <taxon>Lophotrochozoa</taxon>
        <taxon>Platyhelminthes</taxon>
        <taxon>Trematoda</taxon>
        <taxon>Digenea</taxon>
        <taxon>Strigeidida</taxon>
        <taxon>Schistosomatoidea</taxon>
        <taxon>Schistosomatidae</taxon>
        <taxon>Schistosoma</taxon>
    </lineage>
</organism>
<feature type="region of interest" description="Disordered" evidence="2">
    <location>
        <begin position="631"/>
        <end position="752"/>
    </location>
</feature>
<dbReference type="Pfam" id="PF00620">
    <property type="entry name" value="RhoGAP"/>
    <property type="match status" value="1"/>
</dbReference>
<evidence type="ECO:0008006" key="7">
    <source>
        <dbReference type="Google" id="ProtNLM"/>
    </source>
</evidence>
<dbReference type="GO" id="GO:0005096">
    <property type="term" value="F:GTPase activator activity"/>
    <property type="evidence" value="ECO:0007669"/>
    <property type="project" value="UniProtKB-KW"/>
</dbReference>
<dbReference type="Gene3D" id="2.60.40.150">
    <property type="entry name" value="C2 domain"/>
    <property type="match status" value="1"/>
</dbReference>
<proteinExistence type="predicted"/>
<evidence type="ECO:0000259" key="4">
    <source>
        <dbReference type="PROSITE" id="PS50238"/>
    </source>
</evidence>
<evidence type="ECO:0000256" key="2">
    <source>
        <dbReference type="SAM" id="MobiDB-lite"/>
    </source>
</evidence>
<keyword evidence="1" id="KW-0343">GTPase activation</keyword>
<feature type="compositionally biased region" description="Basic residues" evidence="2">
    <location>
        <begin position="867"/>
        <end position="876"/>
    </location>
</feature>
<dbReference type="InterPro" id="IPR000198">
    <property type="entry name" value="RhoGAP_dom"/>
</dbReference>
<dbReference type="InterPro" id="IPR052118">
    <property type="entry name" value="Rho-GAP_regulator"/>
</dbReference>
<dbReference type="GO" id="GO:0046578">
    <property type="term" value="P:regulation of Ras protein signal transduction"/>
    <property type="evidence" value="ECO:0007669"/>
    <property type="project" value="TreeGrafter"/>
</dbReference>
<dbReference type="SMART" id="SM00324">
    <property type="entry name" value="RhoGAP"/>
    <property type="match status" value="1"/>
</dbReference>
<dbReference type="Proteomes" id="UP000050791">
    <property type="component" value="Unassembled WGS sequence"/>
</dbReference>
<dbReference type="SUPFAM" id="SSF49562">
    <property type="entry name" value="C2 domain (Calcium/lipid-binding domain, CaLB)"/>
    <property type="match status" value="1"/>
</dbReference>
<feature type="compositionally biased region" description="Polar residues" evidence="2">
    <location>
        <begin position="671"/>
        <end position="682"/>
    </location>
</feature>
<dbReference type="PROSITE" id="PS50238">
    <property type="entry name" value="RHOGAP"/>
    <property type="match status" value="1"/>
</dbReference>
<dbReference type="PANTHER" id="PTHR46150">
    <property type="entry name" value="RHO GTPASE-ACTIVATING PROTEIN 100F"/>
    <property type="match status" value="1"/>
</dbReference>
<dbReference type="CDD" id="cd00030">
    <property type="entry name" value="C2"/>
    <property type="match status" value="1"/>
</dbReference>
<feature type="compositionally biased region" description="Polar residues" evidence="2">
    <location>
        <begin position="841"/>
        <end position="866"/>
    </location>
</feature>
<dbReference type="InterPro" id="IPR035892">
    <property type="entry name" value="C2_domain_sf"/>
</dbReference>
<dbReference type="InterPro" id="IPR000008">
    <property type="entry name" value="C2_dom"/>
</dbReference>
<dbReference type="Pfam" id="PF25336">
    <property type="entry name" value="C2_SYDE"/>
    <property type="match status" value="1"/>
</dbReference>
<feature type="compositionally biased region" description="Low complexity" evidence="2">
    <location>
        <begin position="815"/>
        <end position="830"/>
    </location>
</feature>
<name>A0AA85AYK8_9TREM</name>
<evidence type="ECO:0000259" key="3">
    <source>
        <dbReference type="PROSITE" id="PS50004"/>
    </source>
</evidence>
<dbReference type="WBParaSite" id="SMTH1_18010.1">
    <property type="protein sequence ID" value="SMTH1_18010.1"/>
    <property type="gene ID" value="SMTH1_18010"/>
</dbReference>
<sequence length="876" mass="98083">MNINESNLSQTLLLPQQPLSTMSESVPLSEQNNKLQRATQQLITQLNKFQDLSVSGDDYANYQCLESLLGQASRQPLAPAPSVQMENVLCTDPSGTRSSFPNESLYMSSKLPAQILGNTRTSTAPTSLSGQAEFETAYSNLDSHSFGTSKTLSDRFGDFLTLPSERCLSTSQAPSHPSQSSTYDWDNSNTPSRTVNLQNVDRIPKSGNLNGLFILHVIAGKGLNSTHIIVRDLYCVIEMDSVRKARSMIRTSTSYFEWNEVFELDMEDNRFLAVLLYQWDPRTKHRLCFYGGIDLKNLLGKLTSSNIASTSHTSTSELILSPSVSISPKNVYKIALQLEPRGVLYLELAHIPLEKLFHRNQHLLSTSALSSTSADRLLFGVSIDELIERERVICQITELYSPKQLVYQNTSDYMFIPLFIKKCVEEIDKRGSDVVGVYRLAGSVWMKLQVRELFNRVTKSTLKAIVHEDAKAIRDIIQLVDLSAQRIPDIHAITAVFKDFLRELPEPLFTSALYPMFYDAMQIALPGFTQSGAKLVLNILDCLPANNQEILLYLLDHFKRLTNNCEVNKMDTQNLATCLAPILFYPSPSSARNLDPNILEPRKMAEIFKFILEIWPDDRSKSYKFNPAESWTSPYSSNPPVPEDQHPTGFHPQQQQHHHHHLKHRYDQSSHRASSAIRSTISGPAGTGLGYRSPHTVQRSSILASKAESDKSDYAGIGRSGTVKYGNGSNGSSRQVVGQEGHRRTSRDPRQTVSFGNAKTIRTHSAQRKTLSQTDITLGSAREYTVGFDFRDQQVMLPSDESNMRVHPRFQDIPTTGSTGTDSGTRSSLSVGSRQPCPPSHASSSVDRSELNRSSSQERQNYGRTQRFSRRSHPFS</sequence>
<evidence type="ECO:0000313" key="6">
    <source>
        <dbReference type="WBParaSite" id="SMTH1_18010.1"/>
    </source>
</evidence>
<reference evidence="6" key="1">
    <citation type="submission" date="2023-11" db="UniProtKB">
        <authorList>
            <consortium name="WormBaseParasite"/>
        </authorList>
    </citation>
    <scope>IDENTIFICATION</scope>
</reference>
<accession>A0AA85AYK8</accession>
<feature type="compositionally biased region" description="Basic and acidic residues" evidence="2">
    <location>
        <begin position="740"/>
        <end position="750"/>
    </location>
</feature>